<keyword evidence="2" id="KW-0808">Transferase</keyword>
<dbReference type="GO" id="GO:0004674">
    <property type="term" value="F:protein serine/threonine kinase activity"/>
    <property type="evidence" value="ECO:0007669"/>
    <property type="project" value="TreeGrafter"/>
</dbReference>
<organism evidence="6">
    <name type="scientific">Rouxiella sp. WC2420</name>
    <dbReference type="NCBI Taxonomy" id="3234145"/>
    <lineage>
        <taxon>Bacteria</taxon>
        <taxon>Pseudomonadati</taxon>
        <taxon>Pseudomonadota</taxon>
        <taxon>Gammaproteobacteria</taxon>
        <taxon>Enterobacterales</taxon>
        <taxon>Yersiniaceae</taxon>
        <taxon>Rouxiella</taxon>
    </lineage>
</organism>
<dbReference type="EMBL" id="CP165628">
    <property type="protein sequence ID" value="XDU72735.1"/>
    <property type="molecule type" value="Genomic_DNA"/>
</dbReference>
<feature type="domain" description="HipA-like C-terminal" evidence="4">
    <location>
        <begin position="151"/>
        <end position="402"/>
    </location>
</feature>
<name>A0AB39VQT2_9GAMM</name>
<evidence type="ECO:0000259" key="5">
    <source>
        <dbReference type="Pfam" id="PF13657"/>
    </source>
</evidence>
<feature type="domain" description="HipA N-terminal subdomain 1" evidence="5">
    <location>
        <begin position="6"/>
        <end position="103"/>
    </location>
</feature>
<dbReference type="AlphaFoldDB" id="A0AB39VQT2"/>
<dbReference type="GO" id="GO:0005829">
    <property type="term" value="C:cytosol"/>
    <property type="evidence" value="ECO:0007669"/>
    <property type="project" value="TreeGrafter"/>
</dbReference>
<dbReference type="Pfam" id="PF07804">
    <property type="entry name" value="HipA_C"/>
    <property type="match status" value="1"/>
</dbReference>
<evidence type="ECO:0000256" key="3">
    <source>
        <dbReference type="ARBA" id="ARBA00022777"/>
    </source>
</evidence>
<dbReference type="RefSeq" id="WP_369789439.1">
    <property type="nucleotide sequence ID" value="NZ_CP165628.1"/>
</dbReference>
<comment type="similarity">
    <text evidence="1">Belongs to the HipA Ser/Thr kinase family.</text>
</comment>
<sequence length="441" mass="50153">MVTSRLSVYMNGFFIGTLLQEKNGAHSFIYAPSWLETTDARPISLSLPLRYEKYDGAEVYNFFDNLLPDNRTVRERIAAKYHAKSMQPFDLLYEIGRDCVGALLLLPEGEALPELKIINGRKLSESQLASILESYKREAIADKYSEDDFRISIAGAQEKTALLNYKKSWQLPQGITPTTHIFKLPMGTIQSHSHTLDLRDSVENEWLCMRIARAYGLNAANCEMIKAGEVKALAVERFDRRFSTDQSWIIRLPQEDFCQIQGISSAQKYESDGGPDIANIMQLLLGSDNAEQDRIFFMKSIVLFWLLAATDGHAKNFSIFIRPNGGYRLTPLYDILSCYPMLGGTGMAKQDIQLAMSLSSTKKGKKYHWQTIFPRHFLATAKKCGFDEQTMREIMTEFFERTPGVLLQIRDELPENFPEKISSSILNGIEKSYKRLGNLPE</sequence>
<proteinExistence type="inferred from homology"/>
<dbReference type="CDD" id="cd17808">
    <property type="entry name" value="HipA_Ec_like"/>
    <property type="match status" value="1"/>
</dbReference>
<dbReference type="InterPro" id="IPR052028">
    <property type="entry name" value="HipA_Ser/Thr_kinase"/>
</dbReference>
<reference evidence="6" key="1">
    <citation type="submission" date="2024-07" db="EMBL/GenBank/DDBJ databases">
        <authorList>
            <person name="Biller S.J."/>
        </authorList>
    </citation>
    <scope>NUCLEOTIDE SEQUENCE</scope>
    <source>
        <strain evidence="6">WC2420</strain>
    </source>
</reference>
<evidence type="ECO:0000259" key="4">
    <source>
        <dbReference type="Pfam" id="PF07804"/>
    </source>
</evidence>
<evidence type="ECO:0000256" key="1">
    <source>
        <dbReference type="ARBA" id="ARBA00010164"/>
    </source>
</evidence>
<dbReference type="Gene3D" id="1.10.1070.20">
    <property type="match status" value="1"/>
</dbReference>
<evidence type="ECO:0000256" key="2">
    <source>
        <dbReference type="ARBA" id="ARBA00022679"/>
    </source>
</evidence>
<protein>
    <submittedName>
        <fullName evidence="6">Type II toxin-antitoxin system HipA family toxin</fullName>
    </submittedName>
</protein>
<dbReference type="Pfam" id="PF13657">
    <property type="entry name" value="Couple_hipA"/>
    <property type="match status" value="1"/>
</dbReference>
<dbReference type="InterPro" id="IPR012893">
    <property type="entry name" value="HipA-like_C"/>
</dbReference>
<dbReference type="PANTHER" id="PTHR37419:SF1">
    <property type="entry name" value="SERINE_THREONINE-PROTEIN KINASE TOXIN HIPA"/>
    <property type="match status" value="1"/>
</dbReference>
<evidence type="ECO:0000313" key="6">
    <source>
        <dbReference type="EMBL" id="XDU72735.1"/>
    </source>
</evidence>
<dbReference type="PANTHER" id="PTHR37419">
    <property type="entry name" value="SERINE/THREONINE-PROTEIN KINASE TOXIN HIPA"/>
    <property type="match status" value="1"/>
</dbReference>
<accession>A0AB39VQT2</accession>
<dbReference type="NCBIfam" id="TIGR03071">
    <property type="entry name" value="couple_hipA"/>
    <property type="match status" value="1"/>
</dbReference>
<gene>
    <name evidence="6" type="ORF">AB3G37_00980</name>
</gene>
<dbReference type="InterPro" id="IPR017508">
    <property type="entry name" value="HipA_N1"/>
</dbReference>
<keyword evidence="3" id="KW-0418">Kinase</keyword>